<sequence length="206" mass="23341">MRNFWYNVIRSIFNIFTYGLLGMRVYGEENIPKRGPFILASNHASNFDPPLIGTAMKHHLIHFMAKEELFHNPVMRWFLRYIQTFPVHRGHIDRMAIKESFHILQMGGVLGIFPQGTRVRPGNLGRFHEGMAAIALKSRTVVLPTAIIGSWDLPKKTGPLLVVFGKPIIPDTAGTDKQAIQVFNDKVKRAIADLIDQYGGSRYEGN</sequence>
<dbReference type="GO" id="GO:0006654">
    <property type="term" value="P:phosphatidic acid biosynthetic process"/>
    <property type="evidence" value="ECO:0007669"/>
    <property type="project" value="TreeGrafter"/>
</dbReference>
<dbReference type="Proteomes" id="UP000199309">
    <property type="component" value="Unassembled WGS sequence"/>
</dbReference>
<evidence type="ECO:0000313" key="5">
    <source>
        <dbReference type="Proteomes" id="UP000199309"/>
    </source>
</evidence>
<organism evidence="4 5">
    <name type="scientific">Megasphaera paucivorans</name>
    <dbReference type="NCBI Taxonomy" id="349095"/>
    <lineage>
        <taxon>Bacteria</taxon>
        <taxon>Bacillati</taxon>
        <taxon>Bacillota</taxon>
        <taxon>Negativicutes</taxon>
        <taxon>Veillonellales</taxon>
        <taxon>Veillonellaceae</taxon>
        <taxon>Megasphaera</taxon>
    </lineage>
</organism>
<gene>
    <name evidence="4" type="ORF">SAMN05660299_00944</name>
</gene>
<dbReference type="RefSeq" id="WP_091648626.1">
    <property type="nucleotide sequence ID" value="NZ_FNHQ01000007.1"/>
</dbReference>
<keyword evidence="1 4" id="KW-0808">Transferase</keyword>
<reference evidence="4 5" key="1">
    <citation type="submission" date="2016-10" db="EMBL/GenBank/DDBJ databases">
        <authorList>
            <person name="de Groot N.N."/>
        </authorList>
    </citation>
    <scope>NUCLEOTIDE SEQUENCE [LARGE SCALE GENOMIC DNA]</scope>
    <source>
        <strain evidence="4 5">DSM 16981</strain>
    </source>
</reference>
<dbReference type="AlphaFoldDB" id="A0A1G9TH83"/>
<evidence type="ECO:0000313" key="4">
    <source>
        <dbReference type="EMBL" id="SDM47106.1"/>
    </source>
</evidence>
<protein>
    <submittedName>
        <fullName evidence="4">1-acyl-sn-glycerol-3-phosphate acyltransferase</fullName>
    </submittedName>
</protein>
<dbReference type="SMART" id="SM00563">
    <property type="entry name" value="PlsC"/>
    <property type="match status" value="1"/>
</dbReference>
<dbReference type="EMBL" id="FNHQ01000007">
    <property type="protein sequence ID" value="SDM47106.1"/>
    <property type="molecule type" value="Genomic_DNA"/>
</dbReference>
<name>A0A1G9TH83_9FIRM</name>
<evidence type="ECO:0000256" key="1">
    <source>
        <dbReference type="ARBA" id="ARBA00022679"/>
    </source>
</evidence>
<evidence type="ECO:0000259" key="3">
    <source>
        <dbReference type="SMART" id="SM00563"/>
    </source>
</evidence>
<dbReference type="OrthoDB" id="9803035at2"/>
<evidence type="ECO:0000256" key="2">
    <source>
        <dbReference type="ARBA" id="ARBA00023315"/>
    </source>
</evidence>
<dbReference type="CDD" id="cd07989">
    <property type="entry name" value="LPLAT_AGPAT-like"/>
    <property type="match status" value="1"/>
</dbReference>
<dbReference type="STRING" id="349095.SAMN05660299_00944"/>
<accession>A0A1G9TH83</accession>
<keyword evidence="2 4" id="KW-0012">Acyltransferase</keyword>
<dbReference type="PANTHER" id="PTHR10434">
    <property type="entry name" value="1-ACYL-SN-GLYCEROL-3-PHOSPHATE ACYLTRANSFERASE"/>
    <property type="match status" value="1"/>
</dbReference>
<proteinExistence type="predicted"/>
<dbReference type="InterPro" id="IPR002123">
    <property type="entry name" value="Plipid/glycerol_acylTrfase"/>
</dbReference>
<feature type="domain" description="Phospholipid/glycerol acyltransferase" evidence="3">
    <location>
        <begin position="37"/>
        <end position="150"/>
    </location>
</feature>
<dbReference type="GO" id="GO:0003841">
    <property type="term" value="F:1-acylglycerol-3-phosphate O-acyltransferase activity"/>
    <property type="evidence" value="ECO:0007669"/>
    <property type="project" value="TreeGrafter"/>
</dbReference>
<dbReference type="PANTHER" id="PTHR10434:SF11">
    <property type="entry name" value="1-ACYL-SN-GLYCEROL-3-PHOSPHATE ACYLTRANSFERASE"/>
    <property type="match status" value="1"/>
</dbReference>
<keyword evidence="5" id="KW-1185">Reference proteome</keyword>
<dbReference type="SUPFAM" id="SSF69593">
    <property type="entry name" value="Glycerol-3-phosphate (1)-acyltransferase"/>
    <property type="match status" value="1"/>
</dbReference>
<dbReference type="Pfam" id="PF01553">
    <property type="entry name" value="Acyltransferase"/>
    <property type="match status" value="1"/>
</dbReference>